<gene>
    <name evidence="3" type="primary">pqqB</name>
    <name evidence="3" type="ORF">GCM10007390_00180</name>
</gene>
<dbReference type="Pfam" id="PF12706">
    <property type="entry name" value="Lactamase_B_2"/>
    <property type="match status" value="1"/>
</dbReference>
<comment type="caution">
    <text evidence="3">The sequence shown here is derived from an EMBL/GenBank/DDBJ whole genome shotgun (WGS) entry which is preliminary data.</text>
</comment>
<dbReference type="Proteomes" id="UP000598271">
    <property type="component" value="Unassembled WGS sequence"/>
</dbReference>
<reference evidence="3 4" key="1">
    <citation type="journal article" date="2014" name="Int. J. Syst. Evol. Microbiol.">
        <title>Complete genome sequence of Corynebacterium casei LMG S-19264T (=DSM 44701T), isolated from a smear-ripened cheese.</title>
        <authorList>
            <consortium name="US DOE Joint Genome Institute (JGI-PGF)"/>
            <person name="Walter F."/>
            <person name="Albersmeier A."/>
            <person name="Kalinowski J."/>
            <person name="Ruckert C."/>
        </authorList>
    </citation>
    <scope>NUCLEOTIDE SEQUENCE [LARGE SCALE GENOMIC DNA]</scope>
    <source>
        <strain evidence="3 4">KCTC 12866</strain>
    </source>
</reference>
<dbReference type="PANTHER" id="PTHR42663:SF6">
    <property type="entry name" value="HYDROLASE C777.06C-RELATED"/>
    <property type="match status" value="1"/>
</dbReference>
<dbReference type="InterPro" id="IPR036866">
    <property type="entry name" value="RibonucZ/Hydroxyglut_hydro"/>
</dbReference>
<dbReference type="Gene3D" id="3.60.15.10">
    <property type="entry name" value="Ribonuclease Z/Hydroxyacylglutathione hydrolase-like"/>
    <property type="match status" value="1"/>
</dbReference>
<accession>A0A8J3D0P4</accession>
<keyword evidence="4" id="KW-1185">Reference proteome</keyword>
<protein>
    <submittedName>
        <fullName evidence="3">Coenzyme PQQ synthesis protein B</fullName>
    </submittedName>
</protein>
<evidence type="ECO:0000313" key="4">
    <source>
        <dbReference type="Proteomes" id="UP000598271"/>
    </source>
</evidence>
<organism evidence="3 4">
    <name type="scientific">Persicitalea jodogahamensis</name>
    <dbReference type="NCBI Taxonomy" id="402147"/>
    <lineage>
        <taxon>Bacteria</taxon>
        <taxon>Pseudomonadati</taxon>
        <taxon>Bacteroidota</taxon>
        <taxon>Cytophagia</taxon>
        <taxon>Cytophagales</taxon>
        <taxon>Spirosomataceae</taxon>
        <taxon>Persicitalea</taxon>
    </lineage>
</organism>
<dbReference type="EMBL" id="BMXF01000001">
    <property type="protein sequence ID" value="GHB51589.1"/>
    <property type="molecule type" value="Genomic_DNA"/>
</dbReference>
<keyword evidence="1" id="KW-0732">Signal</keyword>
<sequence length="310" mass="34847">MIHSLASANKYLISLLALIASAAFSQKPFIMVLGVAQDGGYPQAGCQKECCRAVWPDKNLHGSVSCIAIVDPESQESWLFDATPDFAGQTHRLAQADDGKASLTGIFLTHAHIGHYTGLMQLGREVMGAGKVHVYAMPRMKDFLGNNGPWSQLVSLQNIEIRTLSDKKEIELNERIRVMPFRVPHRDEFSETVGYKIMIGSKSLIFIPDIDKWQKWEQNLVEVVEANDFLLIDGTFYQDGEIARPMSEVPHPYISETMELLSTLPLAEKKKVHFIHFNHTNPVLRPGSAENLEVRERGFRIAEEGQKIDF</sequence>
<feature type="signal peptide" evidence="1">
    <location>
        <begin position="1"/>
        <end position="22"/>
    </location>
</feature>
<dbReference type="InterPro" id="IPR001279">
    <property type="entry name" value="Metallo-B-lactamas"/>
</dbReference>
<evidence type="ECO:0000256" key="1">
    <source>
        <dbReference type="SAM" id="SignalP"/>
    </source>
</evidence>
<proteinExistence type="predicted"/>
<name>A0A8J3D0P4_9BACT</name>
<evidence type="ECO:0000313" key="3">
    <source>
        <dbReference type="EMBL" id="GHB51589.1"/>
    </source>
</evidence>
<feature type="domain" description="Metallo-beta-lactamase" evidence="2">
    <location>
        <begin position="79"/>
        <end position="276"/>
    </location>
</feature>
<feature type="chain" id="PRO_5035191389" evidence="1">
    <location>
        <begin position="23"/>
        <end position="310"/>
    </location>
</feature>
<dbReference type="RefSeq" id="WP_189562199.1">
    <property type="nucleotide sequence ID" value="NZ_BMXF01000001.1"/>
</dbReference>
<evidence type="ECO:0000259" key="2">
    <source>
        <dbReference type="Pfam" id="PF12706"/>
    </source>
</evidence>
<dbReference type="SUPFAM" id="SSF56281">
    <property type="entry name" value="Metallo-hydrolase/oxidoreductase"/>
    <property type="match status" value="1"/>
</dbReference>
<dbReference type="PANTHER" id="PTHR42663">
    <property type="entry name" value="HYDROLASE C777.06C-RELATED-RELATED"/>
    <property type="match status" value="1"/>
</dbReference>
<dbReference type="AlphaFoldDB" id="A0A8J3D0P4"/>